<protein>
    <submittedName>
        <fullName evidence="2">Uncharacterized protein</fullName>
    </submittedName>
</protein>
<gene>
    <name evidence="2" type="ORF">LKD47_10435</name>
</gene>
<keyword evidence="1" id="KW-0472">Membrane</keyword>
<dbReference type="Proteomes" id="UP001198893">
    <property type="component" value="Unassembled WGS sequence"/>
</dbReference>
<dbReference type="RefSeq" id="WP_118639071.1">
    <property type="nucleotide sequence ID" value="NZ_JAJEQW010000011.1"/>
</dbReference>
<keyword evidence="1" id="KW-0812">Transmembrane</keyword>
<keyword evidence="1" id="KW-1133">Transmembrane helix</keyword>
<proteinExistence type="predicted"/>
<reference evidence="2" key="1">
    <citation type="submission" date="2021-10" db="EMBL/GenBank/DDBJ databases">
        <title>Anaerobic single-cell dispensing facilitates the cultivation of human gut bacteria.</title>
        <authorList>
            <person name="Afrizal A."/>
        </authorList>
    </citation>
    <scope>NUCLEOTIDE SEQUENCE</scope>
    <source>
        <strain evidence="2">CLA-AA-H204</strain>
    </source>
</reference>
<sequence>MISKERVRHMTKLSEFENEESKACQKATQYFRRDYVAMELIKSFFAGTIAFGLLFVLWLFYDMENLVKKINDMDMIGFGIRIVMVYLVFLAAYLMITYIIYNRRYTKGRKQVKEYYNRLKRVSSLYREEENISNTDDWEV</sequence>
<evidence type="ECO:0000313" key="2">
    <source>
        <dbReference type="EMBL" id="MCC2242714.1"/>
    </source>
</evidence>
<organism evidence="2 3">
    <name type="scientific">Roseburia amylophila</name>
    <dbReference type="NCBI Taxonomy" id="2981794"/>
    <lineage>
        <taxon>Bacteria</taxon>
        <taxon>Bacillati</taxon>
        <taxon>Bacillota</taxon>
        <taxon>Clostridia</taxon>
        <taxon>Lachnospirales</taxon>
        <taxon>Lachnospiraceae</taxon>
        <taxon>Roseburia</taxon>
    </lineage>
</organism>
<dbReference type="AlphaFoldDB" id="A0AAW4WDR0"/>
<feature type="transmembrane region" description="Helical" evidence="1">
    <location>
        <begin position="40"/>
        <end position="60"/>
    </location>
</feature>
<accession>A0AAW4WDR0</accession>
<feature type="transmembrane region" description="Helical" evidence="1">
    <location>
        <begin position="80"/>
        <end position="101"/>
    </location>
</feature>
<evidence type="ECO:0000256" key="1">
    <source>
        <dbReference type="SAM" id="Phobius"/>
    </source>
</evidence>
<dbReference type="EMBL" id="JAJEQW010000011">
    <property type="protein sequence ID" value="MCC2242714.1"/>
    <property type="molecule type" value="Genomic_DNA"/>
</dbReference>
<comment type="caution">
    <text evidence="2">The sequence shown here is derived from an EMBL/GenBank/DDBJ whole genome shotgun (WGS) entry which is preliminary data.</text>
</comment>
<evidence type="ECO:0000313" key="3">
    <source>
        <dbReference type="Proteomes" id="UP001198893"/>
    </source>
</evidence>
<name>A0AAW4WDR0_9FIRM</name>